<sequence>MTHLLTRALDTALDRTVVPGYSKIGYWLRRPSWDADDPRPGSLTGKTVVVTGASSGLGQATATATARLGATVHLVVRDLAKGRTAVTAIRGEVPGAEVHLHRCDVSDLASVRAFAAALRGSAERVDVLVHNAGVLPPERTETADGHEVAFATHVLGPLLMTELLRPLLAAAGRSRVVVVSSGGMYAQKLPADDPEYRDGEYRGTTAYARTKRMQVALAPLMQERWAADGIAVHTMHPGWADTPGVVTSLPGFHKVMGPVLRDAETGADTVVWLAATEPAPGGGQFWHDRAPRPEHYLPRTRESADELARLWAYVLDATALSR</sequence>
<evidence type="ECO:0000313" key="1">
    <source>
        <dbReference type="EMBL" id="QWZ07091.1"/>
    </source>
</evidence>
<reference evidence="1" key="1">
    <citation type="submission" date="2021-06" db="EMBL/GenBank/DDBJ databases">
        <title>Complete genome sequence of Nocardioides sp. G188.</title>
        <authorList>
            <person name="Im W.-T."/>
        </authorList>
    </citation>
    <scope>NUCLEOTIDE SEQUENCE</scope>
    <source>
        <strain evidence="1">G188</strain>
    </source>
</reference>
<protein>
    <submittedName>
        <fullName evidence="1">SDR family NAD(P)-dependent oxidoreductase</fullName>
    </submittedName>
</protein>
<dbReference type="Proteomes" id="UP000683575">
    <property type="component" value="Chromosome"/>
</dbReference>
<dbReference type="EMBL" id="CP077062">
    <property type="protein sequence ID" value="QWZ07091.1"/>
    <property type="molecule type" value="Genomic_DNA"/>
</dbReference>
<name>A0A975SWC8_9ACTN</name>
<evidence type="ECO:0000313" key="2">
    <source>
        <dbReference type="Proteomes" id="UP000683575"/>
    </source>
</evidence>
<dbReference type="InterPro" id="IPR002347">
    <property type="entry name" value="SDR_fam"/>
</dbReference>
<dbReference type="RefSeq" id="WP_216938602.1">
    <property type="nucleotide sequence ID" value="NZ_CP077062.1"/>
</dbReference>
<organism evidence="1 2">
    <name type="scientific">Nocardioides panacis</name>
    <dbReference type="NCBI Taxonomy" id="2849501"/>
    <lineage>
        <taxon>Bacteria</taxon>
        <taxon>Bacillati</taxon>
        <taxon>Actinomycetota</taxon>
        <taxon>Actinomycetes</taxon>
        <taxon>Propionibacteriales</taxon>
        <taxon>Nocardioidaceae</taxon>
        <taxon>Nocardioides</taxon>
    </lineage>
</organism>
<dbReference type="InterPro" id="IPR052992">
    <property type="entry name" value="SDR_member_12"/>
</dbReference>
<dbReference type="PANTHER" id="PTHR44656">
    <property type="entry name" value="DEHYDROGENASE/REDUCTASE SDR FAMILY MEMBER 12"/>
    <property type="match status" value="1"/>
</dbReference>
<dbReference type="Pfam" id="PF00106">
    <property type="entry name" value="adh_short"/>
    <property type="match status" value="1"/>
</dbReference>
<keyword evidence="2" id="KW-1185">Reference proteome</keyword>
<dbReference type="PANTHER" id="PTHR44656:SF7">
    <property type="entry name" value="DEHYDROGENASE_REDUCTASE SDR FAMILY MEMBER 12"/>
    <property type="match status" value="1"/>
</dbReference>
<proteinExistence type="predicted"/>
<accession>A0A975SWC8</accession>
<dbReference type="KEGG" id="nps:KRR39_16520"/>
<gene>
    <name evidence="1" type="ORF">KRR39_16520</name>
</gene>
<dbReference type="AlphaFoldDB" id="A0A975SWC8"/>